<dbReference type="InterPro" id="IPR050523">
    <property type="entry name" value="AKR_Detox_Biosynth"/>
</dbReference>
<dbReference type="RefSeq" id="WP_204910569.1">
    <property type="nucleotide sequence ID" value="NZ_BAAAYR010000002.1"/>
</dbReference>
<keyword evidence="4" id="KW-1185">Reference proteome</keyword>
<dbReference type="InterPro" id="IPR023210">
    <property type="entry name" value="NADP_OxRdtase_dom"/>
</dbReference>
<comment type="caution">
    <text evidence="3">The sequence shown here is derived from an EMBL/GenBank/DDBJ whole genome shotgun (WGS) entry which is preliminary data.</text>
</comment>
<evidence type="ECO:0000313" key="3">
    <source>
        <dbReference type="EMBL" id="GAA3566383.1"/>
    </source>
</evidence>
<feature type="domain" description="NADP-dependent oxidoreductase" evidence="2">
    <location>
        <begin position="39"/>
        <end position="101"/>
    </location>
</feature>
<dbReference type="Pfam" id="PF00248">
    <property type="entry name" value="Aldo_ket_red"/>
    <property type="match status" value="1"/>
</dbReference>
<dbReference type="EMBL" id="BAAAYR010000002">
    <property type="protein sequence ID" value="GAA3566383.1"/>
    <property type="molecule type" value="Genomic_DNA"/>
</dbReference>
<evidence type="ECO:0000313" key="4">
    <source>
        <dbReference type="Proteomes" id="UP001500767"/>
    </source>
</evidence>
<accession>A0ABP6XFH3</accession>
<organism evidence="3 4">
    <name type="scientific">Microlunatus spumicola</name>
    <dbReference type="NCBI Taxonomy" id="81499"/>
    <lineage>
        <taxon>Bacteria</taxon>
        <taxon>Bacillati</taxon>
        <taxon>Actinomycetota</taxon>
        <taxon>Actinomycetes</taxon>
        <taxon>Propionibacteriales</taxon>
        <taxon>Propionibacteriaceae</taxon>
        <taxon>Microlunatus</taxon>
    </lineage>
</organism>
<reference evidence="4" key="1">
    <citation type="journal article" date="2019" name="Int. J. Syst. Evol. Microbiol.">
        <title>The Global Catalogue of Microorganisms (GCM) 10K type strain sequencing project: providing services to taxonomists for standard genome sequencing and annotation.</title>
        <authorList>
            <consortium name="The Broad Institute Genomics Platform"/>
            <consortium name="The Broad Institute Genome Sequencing Center for Infectious Disease"/>
            <person name="Wu L."/>
            <person name="Ma J."/>
        </authorList>
    </citation>
    <scope>NUCLEOTIDE SEQUENCE [LARGE SCALE GENOMIC DNA]</scope>
    <source>
        <strain evidence="4">JCM 16540</strain>
    </source>
</reference>
<dbReference type="PANTHER" id="PTHR43364:SF4">
    <property type="entry name" value="NAD(P)-LINKED OXIDOREDUCTASE SUPERFAMILY PROTEIN"/>
    <property type="match status" value="1"/>
</dbReference>
<name>A0ABP6XFH3_9ACTN</name>
<protein>
    <recommendedName>
        <fullName evidence="2">NADP-dependent oxidoreductase domain-containing protein</fullName>
    </recommendedName>
</protein>
<dbReference type="PANTHER" id="PTHR43364">
    <property type="entry name" value="NADH-SPECIFIC METHYLGLYOXAL REDUCTASE-RELATED"/>
    <property type="match status" value="1"/>
</dbReference>
<dbReference type="SUPFAM" id="SSF51430">
    <property type="entry name" value="NAD(P)-linked oxidoreductase"/>
    <property type="match status" value="1"/>
</dbReference>
<gene>
    <name evidence="3" type="ORF">GCM10022197_22830</name>
</gene>
<sequence length="121" mass="13215">MEYTNLGRSTMTVSKICLGTMHFEEEYGITIGPENSQFRDFSALCRELGEPDGVVATAWVLQHPAVDSAIVGVRTVEQLDGLDRAASLVLEPAVLERLDTIFNINNGRRIGPGASPEAHSW</sequence>
<dbReference type="InterPro" id="IPR036812">
    <property type="entry name" value="NAD(P)_OxRdtase_dom_sf"/>
</dbReference>
<proteinExistence type="predicted"/>
<evidence type="ECO:0000256" key="1">
    <source>
        <dbReference type="ARBA" id="ARBA00023002"/>
    </source>
</evidence>
<dbReference type="Proteomes" id="UP001500767">
    <property type="component" value="Unassembled WGS sequence"/>
</dbReference>
<keyword evidence="1" id="KW-0560">Oxidoreductase</keyword>
<evidence type="ECO:0000259" key="2">
    <source>
        <dbReference type="Pfam" id="PF00248"/>
    </source>
</evidence>
<dbReference type="Gene3D" id="3.20.20.100">
    <property type="entry name" value="NADP-dependent oxidoreductase domain"/>
    <property type="match status" value="1"/>
</dbReference>